<evidence type="ECO:0000259" key="3">
    <source>
        <dbReference type="Pfam" id="PF13356"/>
    </source>
</evidence>
<dbReference type="PANTHER" id="PTHR30629:SF2">
    <property type="entry name" value="PROPHAGE INTEGRASE INTS-RELATED"/>
    <property type="match status" value="1"/>
</dbReference>
<accession>A0ABS8BKY5</accession>
<evidence type="ECO:0000313" key="4">
    <source>
        <dbReference type="EMBL" id="MCB5196383.1"/>
    </source>
</evidence>
<evidence type="ECO:0000313" key="5">
    <source>
        <dbReference type="Proteomes" id="UP001198034"/>
    </source>
</evidence>
<dbReference type="Gene3D" id="3.30.160.390">
    <property type="entry name" value="Integrase, DNA-binding domain"/>
    <property type="match status" value="1"/>
</dbReference>
<evidence type="ECO:0000256" key="1">
    <source>
        <dbReference type="ARBA" id="ARBA00008857"/>
    </source>
</evidence>
<dbReference type="RefSeq" id="WP_226764138.1">
    <property type="nucleotide sequence ID" value="NZ_JAJAWG010000004.1"/>
</dbReference>
<comment type="caution">
    <text evidence="4">The sequence shown here is derived from an EMBL/GenBank/DDBJ whole genome shotgun (WGS) entry which is preliminary data.</text>
</comment>
<keyword evidence="5" id="KW-1185">Reference proteome</keyword>
<protein>
    <submittedName>
        <fullName evidence="4">Arm DNA-binding domain-containing protein</fullName>
    </submittedName>
</protein>
<dbReference type="Pfam" id="PF13356">
    <property type="entry name" value="Arm-DNA-bind_3"/>
    <property type="match status" value="1"/>
</dbReference>
<dbReference type="Proteomes" id="UP001198034">
    <property type="component" value="Unassembled WGS sequence"/>
</dbReference>
<proteinExistence type="inferred from homology"/>
<keyword evidence="4" id="KW-0238">DNA-binding</keyword>
<dbReference type="InterPro" id="IPR025166">
    <property type="entry name" value="Integrase_DNA_bind_dom"/>
</dbReference>
<dbReference type="EMBL" id="JAJAWG010000004">
    <property type="protein sequence ID" value="MCB5196383.1"/>
    <property type="molecule type" value="Genomic_DNA"/>
</dbReference>
<gene>
    <name evidence="4" type="ORF">LG219_08840</name>
</gene>
<dbReference type="InterPro" id="IPR038488">
    <property type="entry name" value="Integrase_DNA-bd_sf"/>
</dbReference>
<reference evidence="4 5" key="1">
    <citation type="submission" date="2021-10" db="EMBL/GenBank/DDBJ databases">
        <authorList>
            <person name="Chen M."/>
        </authorList>
    </citation>
    <scope>NUCLEOTIDE SEQUENCE [LARGE SCALE GENOMIC DNA]</scope>
    <source>
        <strain evidence="4 5">H3-26</strain>
    </source>
</reference>
<sequence>MGAGHRNRGISMPRAKIEKTAKTCNLLTPLEIKNAKLPEGKAETALNDGGGLYLIITENRKRWRYRYGLNGKMFKQWLGEYPKVTLAQARKLRNDSLSKVEEGKDPRIEKQVAKIAAQYSIANTFAAYTEKYVLKS</sequence>
<dbReference type="GO" id="GO:0003677">
    <property type="term" value="F:DNA binding"/>
    <property type="evidence" value="ECO:0007669"/>
    <property type="project" value="UniProtKB-KW"/>
</dbReference>
<feature type="domain" description="Integrase DNA-binding" evidence="3">
    <location>
        <begin position="27"/>
        <end position="111"/>
    </location>
</feature>
<comment type="similarity">
    <text evidence="1">Belongs to the 'phage' integrase family.</text>
</comment>
<name>A0ABS8BKY5_9NEIS</name>
<organism evidence="4 5">
    <name type="scientific">Deefgea salmonis</name>
    <dbReference type="NCBI Taxonomy" id="2875502"/>
    <lineage>
        <taxon>Bacteria</taxon>
        <taxon>Pseudomonadati</taxon>
        <taxon>Pseudomonadota</taxon>
        <taxon>Betaproteobacteria</taxon>
        <taxon>Neisseriales</taxon>
        <taxon>Chitinibacteraceae</taxon>
        <taxon>Deefgea</taxon>
    </lineage>
</organism>
<keyword evidence="2" id="KW-0229">DNA integration</keyword>
<dbReference type="InterPro" id="IPR050808">
    <property type="entry name" value="Phage_Integrase"/>
</dbReference>
<dbReference type="PANTHER" id="PTHR30629">
    <property type="entry name" value="PROPHAGE INTEGRASE"/>
    <property type="match status" value="1"/>
</dbReference>
<evidence type="ECO:0000256" key="2">
    <source>
        <dbReference type="ARBA" id="ARBA00022908"/>
    </source>
</evidence>